<dbReference type="InterPro" id="IPR050835">
    <property type="entry name" value="ABC_transporter_sub-D"/>
</dbReference>
<evidence type="ECO:0000256" key="2">
    <source>
        <dbReference type="ARBA" id="ARBA00022448"/>
    </source>
</evidence>
<dbReference type="SUPFAM" id="SSF90123">
    <property type="entry name" value="ABC transporter transmembrane region"/>
    <property type="match status" value="1"/>
</dbReference>
<feature type="transmembrane region" description="Helical" evidence="6">
    <location>
        <begin position="71"/>
        <end position="91"/>
    </location>
</feature>
<keyword evidence="4 6" id="KW-1133">Transmembrane helix</keyword>
<dbReference type="PANTHER" id="PTHR11384">
    <property type="entry name" value="ATP-BINDING CASSETTE, SUB-FAMILY D MEMBER"/>
    <property type="match status" value="1"/>
</dbReference>
<gene>
    <name evidence="8" type="ORF">HNQ81_001659</name>
</gene>
<evidence type="ECO:0000256" key="3">
    <source>
        <dbReference type="ARBA" id="ARBA00022692"/>
    </source>
</evidence>
<keyword evidence="2" id="KW-0813">Transport</keyword>
<dbReference type="AlphaFoldDB" id="A0A840V240"/>
<dbReference type="GO" id="GO:0140359">
    <property type="term" value="F:ABC-type transporter activity"/>
    <property type="evidence" value="ECO:0007669"/>
    <property type="project" value="InterPro"/>
</dbReference>
<dbReference type="Gene3D" id="1.20.1560.10">
    <property type="entry name" value="ABC transporter type 1, transmembrane domain"/>
    <property type="match status" value="1"/>
</dbReference>
<evidence type="ECO:0000313" key="8">
    <source>
        <dbReference type="EMBL" id="MBB5347930.1"/>
    </source>
</evidence>
<dbReference type="InterPro" id="IPR036640">
    <property type="entry name" value="ABC1_TM_sf"/>
</dbReference>
<dbReference type="InterPro" id="IPR027417">
    <property type="entry name" value="P-loop_NTPase"/>
</dbReference>
<keyword evidence="8" id="KW-0547">Nucleotide-binding</keyword>
<reference evidence="8 9" key="1">
    <citation type="submission" date="2020-08" db="EMBL/GenBank/DDBJ databases">
        <title>Genomic Encyclopedia of Type Strains, Phase IV (KMG-IV): sequencing the most valuable type-strain genomes for metagenomic binning, comparative biology and taxonomic classification.</title>
        <authorList>
            <person name="Goeker M."/>
        </authorList>
    </citation>
    <scope>NUCLEOTIDE SEQUENCE [LARGE SCALE GENOMIC DNA]</scope>
    <source>
        <strain evidence="8 9">DSM 28570</strain>
    </source>
</reference>
<feature type="domain" description="ABC transmembrane type-1" evidence="7">
    <location>
        <begin position="29"/>
        <end position="321"/>
    </location>
</feature>
<keyword evidence="9" id="KW-1185">Reference proteome</keyword>
<dbReference type="EMBL" id="JACHEO010000007">
    <property type="protein sequence ID" value="MBB5347930.1"/>
    <property type="molecule type" value="Genomic_DNA"/>
</dbReference>
<dbReference type="Pfam" id="PF06472">
    <property type="entry name" value="ABC_membrane_2"/>
    <property type="match status" value="1"/>
</dbReference>
<proteinExistence type="predicted"/>
<organism evidence="8 9">
    <name type="scientific">Desulfoprunum benzoelyticum</name>
    <dbReference type="NCBI Taxonomy" id="1506996"/>
    <lineage>
        <taxon>Bacteria</taxon>
        <taxon>Pseudomonadati</taxon>
        <taxon>Thermodesulfobacteriota</taxon>
        <taxon>Desulfobulbia</taxon>
        <taxon>Desulfobulbales</taxon>
        <taxon>Desulfobulbaceae</taxon>
        <taxon>Desulfoprunum</taxon>
    </lineage>
</organism>
<feature type="transmembrane region" description="Helical" evidence="6">
    <location>
        <begin position="31"/>
        <end position="51"/>
    </location>
</feature>
<keyword evidence="8" id="KW-0067">ATP-binding</keyword>
<comment type="caution">
    <text evidence="8">The sequence shown here is derived from an EMBL/GenBank/DDBJ whole genome shotgun (WGS) entry which is preliminary data.</text>
</comment>
<dbReference type="SUPFAM" id="SSF52540">
    <property type="entry name" value="P-loop containing nucleoside triphosphate hydrolases"/>
    <property type="match status" value="1"/>
</dbReference>
<evidence type="ECO:0000256" key="5">
    <source>
        <dbReference type="ARBA" id="ARBA00023136"/>
    </source>
</evidence>
<feature type="transmembrane region" description="Helical" evidence="6">
    <location>
        <begin position="272"/>
        <end position="290"/>
    </location>
</feature>
<evidence type="ECO:0000313" key="9">
    <source>
        <dbReference type="Proteomes" id="UP000539642"/>
    </source>
</evidence>
<evidence type="ECO:0000259" key="7">
    <source>
        <dbReference type="PROSITE" id="PS50929"/>
    </source>
</evidence>
<keyword evidence="5 6" id="KW-0472">Membrane</keyword>
<dbReference type="RefSeq" id="WP_183350181.1">
    <property type="nucleotide sequence ID" value="NZ_JACHEO010000007.1"/>
</dbReference>
<name>A0A840V240_9BACT</name>
<evidence type="ECO:0000256" key="6">
    <source>
        <dbReference type="SAM" id="Phobius"/>
    </source>
</evidence>
<feature type="transmembrane region" description="Helical" evidence="6">
    <location>
        <begin position="152"/>
        <end position="175"/>
    </location>
</feature>
<dbReference type="GO" id="GO:0005886">
    <property type="term" value="C:plasma membrane"/>
    <property type="evidence" value="ECO:0007669"/>
    <property type="project" value="UniProtKB-SubCell"/>
</dbReference>
<dbReference type="PANTHER" id="PTHR11384:SF59">
    <property type="entry name" value="LYSOSOMAL COBALAMIN TRANSPORTER ABCD4"/>
    <property type="match status" value="1"/>
</dbReference>
<dbReference type="PROSITE" id="PS50929">
    <property type="entry name" value="ABC_TM1F"/>
    <property type="match status" value="1"/>
</dbReference>
<protein>
    <submittedName>
        <fullName evidence="8">Putative ATP-binding cassette transporter</fullName>
    </submittedName>
</protein>
<accession>A0A840V240</accession>
<dbReference type="GO" id="GO:0005524">
    <property type="term" value="F:ATP binding"/>
    <property type="evidence" value="ECO:0007669"/>
    <property type="project" value="UniProtKB-KW"/>
</dbReference>
<sequence length="562" mass="63596">MPDSRHFLVQFLRLAKQFWCSEQKRTIRGAALLLAVLTMLQMVMAVLLNRWSAGLFNALEQHSMADLMTQIGKLAILFVCGIVLTGSHLFVKRNLMISWRDWMTEHVFTRWMKDGAHYLISHLPGEHDNPDGRIAEDCRIATESAVGMAHSLFYSILMLVGFTKVLWSLSGVVILDLGFARLPIHGHLVWIAIVYAATASWLGWQVSRPLTGATNQRQSAEANFRASLLEARENSQAIALIRGEPYERRQFRELFHTIRLIWNAQTRAWRNILMFTTGYSVFSMAFPILVSSPRYILGNITLGTLMQSAQAFQHMASALSWPVNNAGGIAEWRASVERILNLLKVLGHLDAELAKPDHVIKVQRGERPVLAFRDLSLVKYDGTVVAQNINMEIGQGERVLVSGNPFTGAKLFRAIAGIRPWGSGVIELPAGSRLFFMPPRPHLPTGTLRNAICYPSSHQVLSEEDLLETMRLAGLTNLIDKLDNSERWAHTLSRQEMQRLGMVRLLLNRPQWIFLQEAFDSLEPEDEEQMMRLICDQLPDATLLTISHMPSNAALHRRRLEL</sequence>
<dbReference type="Proteomes" id="UP000539642">
    <property type="component" value="Unassembled WGS sequence"/>
</dbReference>
<keyword evidence="3 6" id="KW-0812">Transmembrane</keyword>
<evidence type="ECO:0000256" key="4">
    <source>
        <dbReference type="ARBA" id="ARBA00022989"/>
    </source>
</evidence>
<dbReference type="Gene3D" id="3.40.50.300">
    <property type="entry name" value="P-loop containing nucleotide triphosphate hydrolases"/>
    <property type="match status" value="1"/>
</dbReference>
<dbReference type="InterPro" id="IPR011527">
    <property type="entry name" value="ABC1_TM_dom"/>
</dbReference>
<comment type="subcellular location">
    <subcellularLocation>
        <location evidence="1">Cell membrane</location>
        <topology evidence="1">Multi-pass membrane protein</topology>
    </subcellularLocation>
</comment>
<feature type="transmembrane region" description="Helical" evidence="6">
    <location>
        <begin position="187"/>
        <end position="204"/>
    </location>
</feature>
<evidence type="ECO:0000256" key="1">
    <source>
        <dbReference type="ARBA" id="ARBA00004651"/>
    </source>
</evidence>